<dbReference type="Gene3D" id="3.40.50.720">
    <property type="entry name" value="NAD(P)-binding Rossmann-like Domain"/>
    <property type="match status" value="1"/>
</dbReference>
<dbReference type="InterPro" id="IPR036291">
    <property type="entry name" value="NAD(P)-bd_dom_sf"/>
</dbReference>
<dbReference type="Pfam" id="PF01370">
    <property type="entry name" value="Epimerase"/>
    <property type="match status" value="1"/>
</dbReference>
<protein>
    <submittedName>
        <fullName evidence="3">NAD-dependent epimerase/dehydratase family protein</fullName>
    </submittedName>
</protein>
<sequence length="355" mass="40309">MSVVVVTGSGGLIGSEAALFYGKEGYKVVGIDNDMRQYFFGKESSTRWNRERIEQVLGDKYEHHEADIRNWEQISPIFEKYKSDIALVVHTAAQPSHDWAAKEPFTDFSINANGTLVMLEATRQHCPETVFVHLSTNKVYGDRPNTLPLVELEKRWELDASHPYQNGIPEEMSLDNSMHSLFGASKAAADLLVQEYGRYFNIKTAAFRGGVLSGPQHSGAQLHGFPSYLMRCAMTGTHYTVIGYKGKQVRDVIHCNDVIRAIDAFFKKPRVAQAYNLGGGRESNTSVLEGIAMCEEITGKKMDTSYTETNRMGDHIWYISDLSKFKSHYPDWKLTYPSVRDIFQEIYDFNKTRWT</sequence>
<proteinExistence type="inferred from homology"/>
<reference evidence="3 4" key="1">
    <citation type="submission" date="2020-04" db="EMBL/GenBank/DDBJ databases">
        <authorList>
            <person name="Basu S."/>
            <person name="Maruthanayagam V."/>
            <person name="Chakraborty S."/>
            <person name="Pramanik A."/>
            <person name="Mukherjee J."/>
            <person name="Brink B."/>
        </authorList>
    </citation>
    <scope>NUCLEOTIDE SEQUENCE [LARGE SCALE GENOMIC DNA]</scope>
    <source>
        <strain evidence="3 4">AP17</strain>
    </source>
</reference>
<dbReference type="EMBL" id="CP051167">
    <property type="protein sequence ID" value="QIZ71476.1"/>
    <property type="molecule type" value="Genomic_DNA"/>
</dbReference>
<dbReference type="InterPro" id="IPR001509">
    <property type="entry name" value="Epimerase_deHydtase"/>
</dbReference>
<dbReference type="PANTHER" id="PTHR43000">
    <property type="entry name" value="DTDP-D-GLUCOSE 4,6-DEHYDRATASE-RELATED"/>
    <property type="match status" value="1"/>
</dbReference>
<evidence type="ECO:0000313" key="3">
    <source>
        <dbReference type="EMBL" id="QIZ71476.1"/>
    </source>
</evidence>
<dbReference type="RefSeq" id="WP_168569628.1">
    <property type="nucleotide sequence ID" value="NZ_CP051167.1"/>
</dbReference>
<gene>
    <name evidence="3" type="ORF">HCG48_13540</name>
</gene>
<dbReference type="KEGG" id="oxy:HCG48_13540"/>
<organism evidence="3 4">
    <name type="scientific">Oxynema aestuarii AP17</name>
    <dbReference type="NCBI Taxonomy" id="2064643"/>
    <lineage>
        <taxon>Bacteria</taxon>
        <taxon>Bacillati</taxon>
        <taxon>Cyanobacteriota</taxon>
        <taxon>Cyanophyceae</taxon>
        <taxon>Oscillatoriophycideae</taxon>
        <taxon>Oscillatoriales</taxon>
        <taxon>Oscillatoriaceae</taxon>
        <taxon>Oxynema</taxon>
        <taxon>Oxynema aestuarii</taxon>
    </lineage>
</organism>
<dbReference type="SUPFAM" id="SSF51735">
    <property type="entry name" value="NAD(P)-binding Rossmann-fold domains"/>
    <property type="match status" value="1"/>
</dbReference>
<dbReference type="AlphaFoldDB" id="A0A6H1TZ42"/>
<feature type="domain" description="NAD-dependent epimerase/dehydratase" evidence="2">
    <location>
        <begin position="4"/>
        <end position="278"/>
    </location>
</feature>
<name>A0A6H1TZ42_9CYAN</name>
<comment type="similarity">
    <text evidence="1">Belongs to the NAD(P)-dependent epimerase/dehydratase family.</text>
</comment>
<evidence type="ECO:0000313" key="4">
    <source>
        <dbReference type="Proteomes" id="UP000500857"/>
    </source>
</evidence>
<evidence type="ECO:0000259" key="2">
    <source>
        <dbReference type="Pfam" id="PF01370"/>
    </source>
</evidence>
<evidence type="ECO:0000256" key="1">
    <source>
        <dbReference type="ARBA" id="ARBA00007637"/>
    </source>
</evidence>
<dbReference type="Proteomes" id="UP000500857">
    <property type="component" value="Chromosome"/>
</dbReference>
<accession>A0A6H1TZ42</accession>
<dbReference type="CDD" id="cd05258">
    <property type="entry name" value="CDP_TE_SDR_e"/>
    <property type="match status" value="1"/>
</dbReference>
<keyword evidence="4" id="KW-1185">Reference proteome</keyword>